<evidence type="ECO:0000313" key="7">
    <source>
        <dbReference type="EMBL" id="MEX0386662.1"/>
    </source>
</evidence>
<dbReference type="InterPro" id="IPR032781">
    <property type="entry name" value="ABC_tran_Xtn"/>
</dbReference>
<dbReference type="Pfam" id="PF16326">
    <property type="entry name" value="ABC_tran_CTD"/>
    <property type="match status" value="1"/>
</dbReference>
<dbReference type="RefSeq" id="WP_367967126.1">
    <property type="nucleotide sequence ID" value="NZ_JBAKFI010000001.1"/>
</dbReference>
<evidence type="ECO:0000259" key="6">
    <source>
        <dbReference type="PROSITE" id="PS50893"/>
    </source>
</evidence>
<dbReference type="Proteomes" id="UP001556653">
    <property type="component" value="Unassembled WGS sequence"/>
</dbReference>
<dbReference type="InterPro" id="IPR050611">
    <property type="entry name" value="ABCF"/>
</dbReference>
<evidence type="ECO:0000256" key="1">
    <source>
        <dbReference type="ARBA" id="ARBA00022737"/>
    </source>
</evidence>
<comment type="caution">
    <text evidence="7">The sequence shown here is derived from an EMBL/GenBank/DDBJ whole genome shotgun (WGS) entry which is preliminary data.</text>
</comment>
<proteinExistence type="predicted"/>
<dbReference type="EMBL" id="JBAKFJ010000001">
    <property type="protein sequence ID" value="MEX0386662.1"/>
    <property type="molecule type" value="Genomic_DNA"/>
</dbReference>
<dbReference type="InterPro" id="IPR027417">
    <property type="entry name" value="P-loop_NTPase"/>
</dbReference>
<evidence type="ECO:0000256" key="4">
    <source>
        <dbReference type="SAM" id="Coils"/>
    </source>
</evidence>
<keyword evidence="3 7" id="KW-0067">ATP-binding</keyword>
<dbReference type="PROSITE" id="PS00211">
    <property type="entry name" value="ABC_TRANSPORTER_1"/>
    <property type="match status" value="2"/>
</dbReference>
<dbReference type="SUPFAM" id="SSF52540">
    <property type="entry name" value="P-loop containing nucleoside triphosphate hydrolases"/>
    <property type="match status" value="2"/>
</dbReference>
<evidence type="ECO:0000256" key="2">
    <source>
        <dbReference type="ARBA" id="ARBA00022741"/>
    </source>
</evidence>
<feature type="domain" description="ABC transporter" evidence="6">
    <location>
        <begin position="313"/>
        <end position="528"/>
    </location>
</feature>
<dbReference type="PROSITE" id="PS50893">
    <property type="entry name" value="ABC_TRANSPORTER_2"/>
    <property type="match status" value="2"/>
</dbReference>
<keyword evidence="2" id="KW-0547">Nucleotide-binding</keyword>
<dbReference type="Pfam" id="PF00005">
    <property type="entry name" value="ABC_tran"/>
    <property type="match status" value="2"/>
</dbReference>
<dbReference type="Gene3D" id="1.10.287.1490">
    <property type="match status" value="1"/>
</dbReference>
<feature type="region of interest" description="Disordered" evidence="5">
    <location>
        <begin position="527"/>
        <end position="571"/>
    </location>
</feature>
<name>A0ABV3SAA6_9GAMM</name>
<feature type="coiled-coil region" evidence="4">
    <location>
        <begin position="591"/>
        <end position="660"/>
    </location>
</feature>
<dbReference type="PANTHER" id="PTHR19211:SF14">
    <property type="entry name" value="ATP-BINDING CASSETTE SUB-FAMILY F MEMBER 1"/>
    <property type="match status" value="1"/>
</dbReference>
<dbReference type="GO" id="GO:0005524">
    <property type="term" value="F:ATP binding"/>
    <property type="evidence" value="ECO:0007669"/>
    <property type="project" value="UniProtKB-KW"/>
</dbReference>
<dbReference type="InterPro" id="IPR032524">
    <property type="entry name" value="ABC_tran_C"/>
</dbReference>
<keyword evidence="4" id="KW-0175">Coiled coil</keyword>
<dbReference type="InterPro" id="IPR017871">
    <property type="entry name" value="ABC_transporter-like_CS"/>
</dbReference>
<dbReference type="Gene3D" id="3.40.50.300">
    <property type="entry name" value="P-loop containing nucleotide triphosphate hydrolases"/>
    <property type="match status" value="2"/>
</dbReference>
<keyword evidence="8" id="KW-1185">Reference proteome</keyword>
<dbReference type="CDD" id="cd03221">
    <property type="entry name" value="ABCF_EF-3"/>
    <property type="match status" value="2"/>
</dbReference>
<evidence type="ECO:0000256" key="3">
    <source>
        <dbReference type="ARBA" id="ARBA00022840"/>
    </source>
</evidence>
<protein>
    <submittedName>
        <fullName evidence="7">ATP-binding cassette domain-containing protein</fullName>
    </submittedName>
</protein>
<evidence type="ECO:0000256" key="5">
    <source>
        <dbReference type="SAM" id="MobiDB-lite"/>
    </source>
</evidence>
<dbReference type="InterPro" id="IPR003439">
    <property type="entry name" value="ABC_transporter-like_ATP-bd"/>
</dbReference>
<reference evidence="7 8" key="1">
    <citation type="submission" date="2024-02" db="EMBL/GenBank/DDBJ databases">
        <title>New especies of Spiribacter isolated from saline water.</title>
        <authorList>
            <person name="Leon M.J."/>
            <person name="De La Haba R."/>
            <person name="Sanchez-Porro C."/>
            <person name="Ventosa A."/>
        </authorList>
    </citation>
    <scope>NUCLEOTIDE SEQUENCE [LARGE SCALE GENOMIC DNA]</scope>
    <source>
        <strain evidence="8">ag22IC4-227</strain>
    </source>
</reference>
<organism evidence="7 8">
    <name type="scientific">Spiribacter onubensis</name>
    <dbReference type="NCBI Taxonomy" id="3122420"/>
    <lineage>
        <taxon>Bacteria</taxon>
        <taxon>Pseudomonadati</taxon>
        <taxon>Pseudomonadota</taxon>
        <taxon>Gammaproteobacteria</taxon>
        <taxon>Chromatiales</taxon>
        <taxon>Ectothiorhodospiraceae</taxon>
        <taxon>Spiribacter</taxon>
    </lineage>
</organism>
<accession>A0ABV3SAA6</accession>
<sequence>MIQLSNITLRRGPDPLLEDARLTVHAGSKLGLVGANGTGKSTLFALLRGELSVDAGEVSMPADWRLAWMAQETPGLPRPAIEFVLDGDERLRAAEAEVEAAQESGEGERIAHAHADLEAAGGYDALARAGALLHGLGFESAVQTQPVAAFSGGWRVRLNLARALMAPSDLLLLDEPTNHLDLETVLWLEQWLQAYQGTLILIAHDRDFLDNVAEGIVHIEHRRLHHYSGGYSAFERQRAERLAQQQALYDRQQREIAHMERFIDRFRAKATKARAAQSRIKALERMERVAPAHVDSPFHFDFPAAPAAGNPLIGFEDLSLGYGDTPILAGLRQTLAPGDRIGLLGRNGAGKSTLIRALAGDLAPLDGRIQRARNLRVGYFAQHQLEQLDPQASPVLHLQRISPDAEPQRLRDFLGGFDFNGDQALDPVAPFSGGEKARLVLAMLVWQAPNLLLLDEPTNHLDLEMRHALNLALQGFEGAVVVVSHDRYLLESTVADYWLVAGGGVTAFKGDLDDYRGWLARDEREARRATRTVGQDVTESSSASVSGQSDAAPVSLPNEPPAVSQSRDDRRARRQAVAQAKAALRPMEKRVRAAETRIEKLDAALGEVETRLADPALYADPASDVLNDLLREQGRLRQEKASAEAEWLEAEEALETARGEAGTGAWQSA</sequence>
<dbReference type="PANTHER" id="PTHR19211">
    <property type="entry name" value="ATP-BINDING TRANSPORT PROTEIN-RELATED"/>
    <property type="match status" value="1"/>
</dbReference>
<feature type="domain" description="ABC transporter" evidence="6">
    <location>
        <begin position="2"/>
        <end position="246"/>
    </location>
</feature>
<keyword evidence="1" id="KW-0677">Repeat</keyword>
<dbReference type="InterPro" id="IPR003593">
    <property type="entry name" value="AAA+_ATPase"/>
</dbReference>
<evidence type="ECO:0000313" key="8">
    <source>
        <dbReference type="Proteomes" id="UP001556653"/>
    </source>
</evidence>
<gene>
    <name evidence="7" type="ORF">V6X64_06625</name>
</gene>
<dbReference type="SMART" id="SM00382">
    <property type="entry name" value="AAA"/>
    <property type="match status" value="2"/>
</dbReference>
<dbReference type="Pfam" id="PF12848">
    <property type="entry name" value="ABC_tran_Xtn"/>
    <property type="match status" value="1"/>
</dbReference>
<feature type="compositionally biased region" description="Low complexity" evidence="5">
    <location>
        <begin position="540"/>
        <end position="552"/>
    </location>
</feature>